<dbReference type="CDD" id="cd03250">
    <property type="entry name" value="ABCC_MRP_domain1"/>
    <property type="match status" value="1"/>
</dbReference>
<feature type="domain" description="ABC transmembrane type-1" evidence="12">
    <location>
        <begin position="706"/>
        <end position="970"/>
    </location>
</feature>
<reference evidence="13 14" key="1">
    <citation type="submission" date="2019-10" db="EMBL/GenBank/DDBJ databases">
        <title>New genus of Silvanigrellaceae.</title>
        <authorList>
            <person name="Pitt A."/>
            <person name="Hahn M.W."/>
        </authorList>
    </citation>
    <scope>NUCLEOTIDE SEQUENCE [LARGE SCALE GENOMIC DNA]</scope>
    <source>
        <strain evidence="13 14">33A1-SZDP</strain>
    </source>
</reference>
<dbReference type="InterPro" id="IPR017871">
    <property type="entry name" value="ABC_transporter-like_CS"/>
</dbReference>
<evidence type="ECO:0000256" key="5">
    <source>
        <dbReference type="ARBA" id="ARBA00022737"/>
    </source>
</evidence>
<keyword evidence="3" id="KW-0813">Transport</keyword>
<dbReference type="InterPro" id="IPR003593">
    <property type="entry name" value="AAA+_ATPase"/>
</dbReference>
<keyword evidence="9 10" id="KW-0472">Membrane</keyword>
<evidence type="ECO:0000256" key="2">
    <source>
        <dbReference type="ARBA" id="ARBA00004651"/>
    </source>
</evidence>
<dbReference type="InterPro" id="IPR044746">
    <property type="entry name" value="ABCC_6TM_D1"/>
</dbReference>
<dbReference type="PROSITE" id="PS50893">
    <property type="entry name" value="ABC_TRANSPORTER_2"/>
    <property type="match status" value="2"/>
</dbReference>
<evidence type="ECO:0000313" key="13">
    <source>
        <dbReference type="EMBL" id="KAB8030988.1"/>
    </source>
</evidence>
<sequence length="1240" mass="141690">MNTSKHKKDFEDSSKLFSRMFFLWVNPIVRLGWKKPLEATDLLDLPKKDNIEQCYLDLKNEYRKNSFRKNILLRSLLAIHFKKVIIVTFMCLLSLIINIYVTFILKDIIIQIQKNNATIEHGLFLAFKICALVFMANMLTQHSYHTVLRFGCRLKAAICGIIYEKSLDLSKETRDRLKTGEIVNLMVIDNARIYNLASQFHNLWILPVQLVTIISILFYFIGISVLPSVIIFLILLLFSFKLSKNIFNYKKNLLSISDVRVAFMSDIINSIKIIKLYAWEKFFKKEVYNERSNEVSVLNLLAKNGAILNTVFIATPIIFAIITFSTSFIFGVKLDLAVIFSSIALFALLKPVMSQFPQVITSFIDAFVSINRIQNFLLLPEKILSQENKNLKKGEIIFKNSSFKNSLDSKFLLSDIDLHVNSGEFLIILGSVGSGKSTFLNSLLGETLKVNGVLEYCGKITYIPQIPWLINQSLKENILFKKIENKEKYNKSIFCAALENDILAFEAGDAIEIGESGVNLSGGQKQRINIARAIYDESDIYLFDDSFSSVDVNTSDMVFERCLLSELSNKTRILVTHKQEYAKYADRVIYLENGKISKIISNKYNEEKLDIFYSNKFKQKQKNLMVGMLDSVSNNILSNNIVSEFRQTNLDFTDLNQEKLQFQKIIIDEDRNFGKIDKNFYTIYVKAIAPGIVIYGMCALFLFKEVFSSLTDAWLGYWSSNRILPVNYFLIAYILLGIFGLLFSFMRSYSVLKKGVNAAQIFHNKLFEGVISAPLSFFNSNPAGRILNRFGKDQENIDLFLPQNLQEFVASLFTIFSTILILVFISPYCIFGIIPILLIYYKIQERYFCSSLEARRLDSITRSPVYAYFSETLSGIPIIRVFRAQKKFISENINLIEKNQKAFYTIISLNRWLATRVEFIGCSILFLTVCTSFYIQSYVNPGLLGMAITYSLMINTVLNWSVRMYAELASGMNSIERVTNYSKILPENYHGDIPGNEWPINGKISFIDIVLQYENNKKPILKNITLHVNEGEKIGIVGRTGAGKSSLVNALFRCVEPLSGDIIIDGKNIKNVSLTSLRKSISIIPQDPILFTGTLRKNLDPFHEFENKTIWKAIENSQIGKAMPELLITGLDTPVLECGSNFSIGQRQLICLARSILRENKILILDEATASLDIETDEIIQRAIQQLFSKCTVITIAHRVTTVLDCDRVLVMDRGCIVEFDSPEILRKKENGYFWHLCHE</sequence>
<dbReference type="CDD" id="cd18580">
    <property type="entry name" value="ABC_6TM_ABCC_D2"/>
    <property type="match status" value="1"/>
</dbReference>
<accession>A0A833JD08</accession>
<feature type="transmembrane region" description="Helical" evidence="10">
    <location>
        <begin position="942"/>
        <end position="962"/>
    </location>
</feature>
<keyword evidence="6" id="KW-0547">Nucleotide-binding</keyword>
<keyword evidence="7 13" id="KW-0067">ATP-binding</keyword>
<keyword evidence="4 10" id="KW-0812">Transmembrane</keyword>
<dbReference type="Gene3D" id="3.40.50.300">
    <property type="entry name" value="P-loop containing nucleotide triphosphate hydrolases"/>
    <property type="match status" value="2"/>
</dbReference>
<evidence type="ECO:0000313" key="14">
    <source>
        <dbReference type="Proteomes" id="UP000442694"/>
    </source>
</evidence>
<keyword evidence="5" id="KW-0677">Repeat</keyword>
<name>A0A833JD08_9BACT</name>
<feature type="transmembrane region" description="Helical" evidence="10">
    <location>
        <begin position="306"/>
        <end position="330"/>
    </location>
</feature>
<dbReference type="InterPro" id="IPR003439">
    <property type="entry name" value="ABC_transporter-like_ATP-bd"/>
</dbReference>
<evidence type="ECO:0000259" key="11">
    <source>
        <dbReference type="PROSITE" id="PS50893"/>
    </source>
</evidence>
<protein>
    <submittedName>
        <fullName evidence="13">ATP-binding cassette domain-containing protein</fullName>
    </submittedName>
</protein>
<dbReference type="InterPro" id="IPR044726">
    <property type="entry name" value="ABCC_6TM_D2"/>
</dbReference>
<dbReference type="Pfam" id="PF00664">
    <property type="entry name" value="ABC_membrane"/>
    <property type="match status" value="2"/>
</dbReference>
<dbReference type="GO" id="GO:0005524">
    <property type="term" value="F:ATP binding"/>
    <property type="evidence" value="ECO:0007669"/>
    <property type="project" value="UniProtKB-KW"/>
</dbReference>
<dbReference type="GO" id="GO:0005774">
    <property type="term" value="C:vacuolar membrane"/>
    <property type="evidence" value="ECO:0007669"/>
    <property type="project" value="UniProtKB-SubCell"/>
</dbReference>
<dbReference type="SMART" id="SM00382">
    <property type="entry name" value="AAA"/>
    <property type="match status" value="2"/>
</dbReference>
<feature type="transmembrane region" description="Helical" evidence="10">
    <location>
        <begin position="917"/>
        <end position="936"/>
    </location>
</feature>
<dbReference type="InterPro" id="IPR050173">
    <property type="entry name" value="ABC_transporter_C-like"/>
</dbReference>
<dbReference type="Gene3D" id="1.20.1560.10">
    <property type="entry name" value="ABC transporter type 1, transmembrane domain"/>
    <property type="match status" value="2"/>
</dbReference>
<feature type="transmembrane region" description="Helical" evidence="10">
    <location>
        <begin position="117"/>
        <end position="139"/>
    </location>
</feature>
<dbReference type="InterPro" id="IPR011527">
    <property type="entry name" value="ABC1_TM_dom"/>
</dbReference>
<dbReference type="GO" id="GO:0016887">
    <property type="term" value="F:ATP hydrolysis activity"/>
    <property type="evidence" value="ECO:0007669"/>
    <property type="project" value="InterPro"/>
</dbReference>
<evidence type="ECO:0000256" key="10">
    <source>
        <dbReference type="SAM" id="Phobius"/>
    </source>
</evidence>
<evidence type="ECO:0000256" key="3">
    <source>
        <dbReference type="ARBA" id="ARBA00022448"/>
    </source>
</evidence>
<dbReference type="FunFam" id="1.20.1560.10:FF:000010">
    <property type="entry name" value="Multidrug resistance-associated ABC transporter"/>
    <property type="match status" value="1"/>
</dbReference>
<feature type="transmembrane region" description="Helical" evidence="10">
    <location>
        <begin position="210"/>
        <end position="240"/>
    </location>
</feature>
<dbReference type="FunFam" id="3.40.50.300:FF:000163">
    <property type="entry name" value="Multidrug resistance-associated protein member 4"/>
    <property type="match status" value="1"/>
</dbReference>
<evidence type="ECO:0000256" key="8">
    <source>
        <dbReference type="ARBA" id="ARBA00022989"/>
    </source>
</evidence>
<feature type="transmembrane region" description="Helical" evidence="10">
    <location>
        <begin position="84"/>
        <end position="105"/>
    </location>
</feature>
<dbReference type="EMBL" id="WFLN01000006">
    <property type="protein sequence ID" value="KAB8030988.1"/>
    <property type="molecule type" value="Genomic_DNA"/>
</dbReference>
<gene>
    <name evidence="13" type="ORF">GCL57_08450</name>
</gene>
<evidence type="ECO:0000256" key="7">
    <source>
        <dbReference type="ARBA" id="ARBA00022840"/>
    </source>
</evidence>
<feature type="transmembrane region" description="Helical" evidence="10">
    <location>
        <begin position="681"/>
        <end position="703"/>
    </location>
</feature>
<dbReference type="PROSITE" id="PS00211">
    <property type="entry name" value="ABC_TRANSPORTER_1"/>
    <property type="match status" value="1"/>
</dbReference>
<dbReference type="RefSeq" id="WP_152212914.1">
    <property type="nucleotide sequence ID" value="NZ_WFLN01000006.1"/>
</dbReference>
<dbReference type="SUPFAM" id="SSF90123">
    <property type="entry name" value="ABC transporter transmembrane region"/>
    <property type="match status" value="2"/>
</dbReference>
<dbReference type="GO" id="GO:0005886">
    <property type="term" value="C:plasma membrane"/>
    <property type="evidence" value="ECO:0007669"/>
    <property type="project" value="UniProtKB-SubCell"/>
</dbReference>
<dbReference type="FunFam" id="3.40.50.300:FF:000973">
    <property type="entry name" value="Multidrug resistance-associated protein 4"/>
    <property type="match status" value="1"/>
</dbReference>
<evidence type="ECO:0000256" key="4">
    <source>
        <dbReference type="ARBA" id="ARBA00022692"/>
    </source>
</evidence>
<dbReference type="CDD" id="cd03244">
    <property type="entry name" value="ABCC_MRP_domain2"/>
    <property type="match status" value="1"/>
</dbReference>
<comment type="subcellular location">
    <subcellularLocation>
        <location evidence="2">Cell membrane</location>
        <topology evidence="2">Multi-pass membrane protein</topology>
    </subcellularLocation>
    <subcellularLocation>
        <location evidence="1">Vacuole membrane</location>
        <topology evidence="1">Multi-pass membrane protein</topology>
    </subcellularLocation>
</comment>
<dbReference type="CDD" id="cd18579">
    <property type="entry name" value="ABC_6TM_ABCC_D1"/>
    <property type="match status" value="1"/>
</dbReference>
<dbReference type="SUPFAM" id="SSF52540">
    <property type="entry name" value="P-loop containing nucleoside triphosphate hydrolases"/>
    <property type="match status" value="2"/>
</dbReference>
<keyword evidence="14" id="KW-1185">Reference proteome</keyword>
<dbReference type="PANTHER" id="PTHR24223">
    <property type="entry name" value="ATP-BINDING CASSETTE SUB-FAMILY C"/>
    <property type="match status" value="1"/>
</dbReference>
<feature type="transmembrane region" description="Helical" evidence="10">
    <location>
        <begin position="723"/>
        <end position="745"/>
    </location>
</feature>
<evidence type="ECO:0000256" key="9">
    <source>
        <dbReference type="ARBA" id="ARBA00023136"/>
    </source>
</evidence>
<dbReference type="InterPro" id="IPR027417">
    <property type="entry name" value="P-loop_NTPase"/>
</dbReference>
<feature type="transmembrane region" description="Helical" evidence="10">
    <location>
        <begin position="808"/>
        <end position="841"/>
    </location>
</feature>
<evidence type="ECO:0000259" key="12">
    <source>
        <dbReference type="PROSITE" id="PS50929"/>
    </source>
</evidence>
<dbReference type="PROSITE" id="PS50929">
    <property type="entry name" value="ABC_TM1F"/>
    <property type="match status" value="2"/>
</dbReference>
<proteinExistence type="predicted"/>
<keyword evidence="8 10" id="KW-1133">Transmembrane helix</keyword>
<comment type="caution">
    <text evidence="13">The sequence shown here is derived from an EMBL/GenBank/DDBJ whole genome shotgun (WGS) entry which is preliminary data.</text>
</comment>
<feature type="domain" description="ABC transmembrane type-1" evidence="12">
    <location>
        <begin position="85"/>
        <end position="365"/>
    </location>
</feature>
<feature type="transmembrane region" description="Helical" evidence="10">
    <location>
        <begin position="336"/>
        <end position="353"/>
    </location>
</feature>
<feature type="domain" description="ABC transporter" evidence="11">
    <location>
        <begin position="396"/>
        <end position="618"/>
    </location>
</feature>
<organism evidence="13 14">
    <name type="scientific">Fluviispira multicolorata</name>
    <dbReference type="NCBI Taxonomy" id="2654512"/>
    <lineage>
        <taxon>Bacteria</taxon>
        <taxon>Pseudomonadati</taxon>
        <taxon>Bdellovibrionota</taxon>
        <taxon>Oligoflexia</taxon>
        <taxon>Silvanigrellales</taxon>
        <taxon>Silvanigrellaceae</taxon>
        <taxon>Fluviispira</taxon>
    </lineage>
</organism>
<dbReference type="AlphaFoldDB" id="A0A833JD08"/>
<dbReference type="InterPro" id="IPR036640">
    <property type="entry name" value="ABC1_TM_sf"/>
</dbReference>
<dbReference type="Pfam" id="PF00005">
    <property type="entry name" value="ABC_tran"/>
    <property type="match status" value="2"/>
</dbReference>
<feature type="domain" description="ABC transporter" evidence="11">
    <location>
        <begin position="1004"/>
        <end position="1239"/>
    </location>
</feature>
<evidence type="ECO:0000256" key="6">
    <source>
        <dbReference type="ARBA" id="ARBA00022741"/>
    </source>
</evidence>
<dbReference type="Proteomes" id="UP000442694">
    <property type="component" value="Unassembled WGS sequence"/>
</dbReference>
<dbReference type="PANTHER" id="PTHR24223:SF443">
    <property type="entry name" value="MULTIDRUG-RESISTANCE LIKE PROTEIN 1, ISOFORM I"/>
    <property type="match status" value="1"/>
</dbReference>
<dbReference type="GO" id="GO:0140359">
    <property type="term" value="F:ABC-type transporter activity"/>
    <property type="evidence" value="ECO:0007669"/>
    <property type="project" value="InterPro"/>
</dbReference>
<evidence type="ECO:0000256" key="1">
    <source>
        <dbReference type="ARBA" id="ARBA00004128"/>
    </source>
</evidence>